<dbReference type="PANTHER" id="PTHR45947">
    <property type="entry name" value="SULFOQUINOVOSYL TRANSFERASE SQD2"/>
    <property type="match status" value="1"/>
</dbReference>
<dbReference type="Pfam" id="PF00534">
    <property type="entry name" value="Glycos_transf_1"/>
    <property type="match status" value="1"/>
</dbReference>
<evidence type="ECO:0000259" key="2">
    <source>
        <dbReference type="Pfam" id="PF13439"/>
    </source>
</evidence>
<feature type="domain" description="Glycosyl transferase family 1" evidence="1">
    <location>
        <begin position="208"/>
        <end position="348"/>
    </location>
</feature>
<dbReference type="CDD" id="cd03801">
    <property type="entry name" value="GT4_PimA-like"/>
    <property type="match status" value="1"/>
</dbReference>
<dbReference type="EMBL" id="CP002691">
    <property type="protein sequence ID" value="AEE53269.1"/>
    <property type="molecule type" value="Genomic_DNA"/>
</dbReference>
<dbReference type="InterPro" id="IPR028098">
    <property type="entry name" value="Glyco_trans_4-like_N"/>
</dbReference>
<accession>F4KR31</accession>
<dbReference type="SUPFAM" id="SSF53756">
    <property type="entry name" value="UDP-Glycosyltransferase/glycogen phosphorylase"/>
    <property type="match status" value="1"/>
</dbReference>
<evidence type="ECO:0000313" key="4">
    <source>
        <dbReference type="Proteomes" id="UP000008461"/>
    </source>
</evidence>
<evidence type="ECO:0000259" key="1">
    <source>
        <dbReference type="Pfam" id="PF00534"/>
    </source>
</evidence>
<protein>
    <submittedName>
        <fullName evidence="3">Glycosyl transferase group 1</fullName>
    </submittedName>
</protein>
<organism evidence="3 4">
    <name type="scientific">Haliscomenobacter hydrossis (strain ATCC 27775 / DSM 1100 / LMG 10767 / O)</name>
    <dbReference type="NCBI Taxonomy" id="760192"/>
    <lineage>
        <taxon>Bacteria</taxon>
        <taxon>Pseudomonadati</taxon>
        <taxon>Bacteroidota</taxon>
        <taxon>Saprospiria</taxon>
        <taxon>Saprospirales</taxon>
        <taxon>Haliscomenobacteraceae</taxon>
        <taxon>Haliscomenobacter</taxon>
    </lineage>
</organism>
<reference key="2">
    <citation type="submission" date="2011-04" db="EMBL/GenBank/DDBJ databases">
        <title>Complete sequence of chromosome of Haliscomenobacter hydrossis DSM 1100.</title>
        <authorList>
            <consortium name="US DOE Joint Genome Institute (JGI-PGF)"/>
            <person name="Lucas S."/>
            <person name="Han J."/>
            <person name="Lapidus A."/>
            <person name="Bruce D."/>
            <person name="Goodwin L."/>
            <person name="Pitluck S."/>
            <person name="Peters L."/>
            <person name="Kyrpides N."/>
            <person name="Mavromatis K."/>
            <person name="Ivanova N."/>
            <person name="Ovchinnikova G."/>
            <person name="Pagani I."/>
            <person name="Daligault H."/>
            <person name="Detter J.C."/>
            <person name="Han C."/>
            <person name="Land M."/>
            <person name="Hauser L."/>
            <person name="Markowitz V."/>
            <person name="Cheng J.-F."/>
            <person name="Hugenholtz P."/>
            <person name="Woyke T."/>
            <person name="Wu D."/>
            <person name="Verbarg S."/>
            <person name="Frueling A."/>
            <person name="Brambilla E."/>
            <person name="Klenk H.-P."/>
            <person name="Eisen J.A."/>
        </authorList>
    </citation>
    <scope>NUCLEOTIDE SEQUENCE</scope>
    <source>
        <strain>DSM 1100</strain>
    </source>
</reference>
<dbReference type="KEGG" id="hhy:Halhy_5444"/>
<dbReference type="Gene3D" id="3.40.50.2000">
    <property type="entry name" value="Glycogen Phosphorylase B"/>
    <property type="match status" value="2"/>
</dbReference>
<dbReference type="PANTHER" id="PTHR45947:SF13">
    <property type="entry name" value="TRANSFERASE"/>
    <property type="match status" value="1"/>
</dbReference>
<evidence type="ECO:0000313" key="3">
    <source>
        <dbReference type="EMBL" id="AEE53269.1"/>
    </source>
</evidence>
<dbReference type="eggNOG" id="COG0438">
    <property type="taxonomic scope" value="Bacteria"/>
</dbReference>
<dbReference type="InterPro" id="IPR001296">
    <property type="entry name" value="Glyco_trans_1"/>
</dbReference>
<keyword evidence="3" id="KW-0808">Transferase</keyword>
<reference evidence="3 4" key="1">
    <citation type="journal article" date="2011" name="Stand. Genomic Sci.">
        <title>Complete genome sequence of Haliscomenobacter hydrossis type strain (O).</title>
        <authorList>
            <consortium name="US DOE Joint Genome Institute (JGI-PGF)"/>
            <person name="Daligault H."/>
            <person name="Lapidus A."/>
            <person name="Zeytun A."/>
            <person name="Nolan M."/>
            <person name="Lucas S."/>
            <person name="Del Rio T.G."/>
            <person name="Tice H."/>
            <person name="Cheng J.F."/>
            <person name="Tapia R."/>
            <person name="Han C."/>
            <person name="Goodwin L."/>
            <person name="Pitluck S."/>
            <person name="Liolios K."/>
            <person name="Pagani I."/>
            <person name="Ivanova N."/>
            <person name="Huntemann M."/>
            <person name="Mavromatis K."/>
            <person name="Mikhailova N."/>
            <person name="Pati A."/>
            <person name="Chen A."/>
            <person name="Palaniappan K."/>
            <person name="Land M."/>
            <person name="Hauser L."/>
            <person name="Brambilla E.M."/>
            <person name="Rohde M."/>
            <person name="Verbarg S."/>
            <person name="Goker M."/>
            <person name="Bristow J."/>
            <person name="Eisen J.A."/>
            <person name="Markowitz V."/>
            <person name="Hugenholtz P."/>
            <person name="Kyrpides N.C."/>
            <person name="Klenk H.P."/>
            <person name="Woyke T."/>
        </authorList>
    </citation>
    <scope>NUCLEOTIDE SEQUENCE [LARGE SCALE GENOMIC DNA]</scope>
    <source>
        <strain evidence="4">ATCC 27775 / DSM 1100 / LMG 10767 / O</strain>
    </source>
</reference>
<proteinExistence type="predicted"/>
<keyword evidence="4" id="KW-1185">Reference proteome</keyword>
<dbReference type="Pfam" id="PF13439">
    <property type="entry name" value="Glyco_transf_4"/>
    <property type="match status" value="1"/>
</dbReference>
<dbReference type="HOGENOM" id="CLU_009583_35_0_10"/>
<dbReference type="STRING" id="760192.Halhy_5444"/>
<feature type="domain" description="Glycosyltransferase subfamily 4-like N-terminal" evidence="2">
    <location>
        <begin position="9"/>
        <end position="188"/>
    </location>
</feature>
<dbReference type="InterPro" id="IPR050194">
    <property type="entry name" value="Glycosyltransferase_grp1"/>
</dbReference>
<gene>
    <name evidence="3" type="ordered locus">Halhy_5444</name>
</gene>
<dbReference type="GO" id="GO:0016757">
    <property type="term" value="F:glycosyltransferase activity"/>
    <property type="evidence" value="ECO:0007669"/>
    <property type="project" value="InterPro"/>
</dbReference>
<sequence length="387" mass="44228">MHTFYRDRGGEEVLVETEMALLEEAGFEVELLAFRNPTNFLDTIFSLLLLPFNLLSFFKTINKISSFRPDVVHLHNWHFAASPSVVVACHLLKVPIVLSLHNFRLICPSATLFYKGEIFLESLKQHFPWKATMLRVYRNSRLQTFLLAFTIYLHKKLRTWQNVGVFVVNSEFEKNTFLQSTLGITEDKLFIKANSLPEPVIDAGITRKDHFLFIGRLVPEKGIEVLLEAFANTELSLLLYGYGPLEQKVRAFAEQHPNIQFKGSLPHEQMSDELRSCTALIFPSTWFEGMPMTLLHAFSTGTPVIASDIGAMSTMVINQHNGLHFAVGNSQDLAQKLAYWVALPEPEKEAYRLRSRQSYESSYTPQANLKSLKSIYWAVKTNEYAEN</sequence>
<name>F4KR31_HALH1</name>
<dbReference type="AlphaFoldDB" id="F4KR31"/>
<dbReference type="Proteomes" id="UP000008461">
    <property type="component" value="Chromosome"/>
</dbReference>